<accession>A0ABV9T0V7</accession>
<reference evidence="4" key="1">
    <citation type="journal article" date="2019" name="Int. J. Syst. Evol. Microbiol.">
        <title>The Global Catalogue of Microorganisms (GCM) 10K type strain sequencing project: providing services to taxonomists for standard genome sequencing and annotation.</title>
        <authorList>
            <consortium name="The Broad Institute Genomics Platform"/>
            <consortium name="The Broad Institute Genome Sequencing Center for Infectious Disease"/>
            <person name="Wu L."/>
            <person name="Ma J."/>
        </authorList>
    </citation>
    <scope>NUCLEOTIDE SEQUENCE [LARGE SCALE GENOMIC DNA]</scope>
    <source>
        <strain evidence="4">CGMCC 4.7466</strain>
    </source>
</reference>
<evidence type="ECO:0000313" key="3">
    <source>
        <dbReference type="EMBL" id="MFC4872102.1"/>
    </source>
</evidence>
<organism evidence="3 4">
    <name type="scientific">Negadavirga shengliensis</name>
    <dbReference type="NCBI Taxonomy" id="1389218"/>
    <lineage>
        <taxon>Bacteria</taxon>
        <taxon>Pseudomonadati</taxon>
        <taxon>Bacteroidota</taxon>
        <taxon>Cytophagia</taxon>
        <taxon>Cytophagales</taxon>
        <taxon>Cyclobacteriaceae</taxon>
        <taxon>Negadavirga</taxon>
    </lineage>
</organism>
<dbReference type="Gene3D" id="2.40.50.1020">
    <property type="entry name" value="LytTr DNA-binding domain"/>
    <property type="match status" value="1"/>
</dbReference>
<dbReference type="PANTHER" id="PTHR37299">
    <property type="entry name" value="TRANSCRIPTIONAL REGULATOR-RELATED"/>
    <property type="match status" value="1"/>
</dbReference>
<dbReference type="EMBL" id="JBHSJJ010000005">
    <property type="protein sequence ID" value="MFC4872102.1"/>
    <property type="molecule type" value="Genomic_DNA"/>
</dbReference>
<feature type="transmembrane region" description="Helical" evidence="1">
    <location>
        <begin position="14"/>
        <end position="33"/>
    </location>
</feature>
<gene>
    <name evidence="3" type="ORF">ACFPFU_10415</name>
</gene>
<feature type="transmembrane region" description="Helical" evidence="1">
    <location>
        <begin position="88"/>
        <end position="115"/>
    </location>
</feature>
<dbReference type="Pfam" id="PF04397">
    <property type="entry name" value="LytTR"/>
    <property type="match status" value="1"/>
</dbReference>
<comment type="caution">
    <text evidence="3">The sequence shown here is derived from an EMBL/GenBank/DDBJ whole genome shotgun (WGS) entry which is preliminary data.</text>
</comment>
<dbReference type="Proteomes" id="UP001595818">
    <property type="component" value="Unassembled WGS sequence"/>
</dbReference>
<sequence length="278" mass="32868">MKKNQELPSYNDQYFRIIAAVLGAYLATEFGGIDPLFERLLSKWFYIEFGSSLVIALIVVETIAFFTRWLDKRYDWIQHTVTRIGLQLVLCVLLPAITDFFLAALYFGFFGVHIWEDTFYLVYAFPYIILMILLFNLYYLAHYFFIRFRELKSKPDDHPTDNEKQQFIINSGSRHVKVEVGEIAYVLHEGEFNYLYLFTGKKHLIPETLEALEEQLPTRTFFRANRQIIVNHKACKYFKKARFGKLELFLDSIIPDEPIIISQRRATEFKKWFGDGKS</sequence>
<evidence type="ECO:0000313" key="4">
    <source>
        <dbReference type="Proteomes" id="UP001595818"/>
    </source>
</evidence>
<dbReference type="RefSeq" id="WP_377064205.1">
    <property type="nucleotide sequence ID" value="NZ_JBHSJJ010000005.1"/>
</dbReference>
<dbReference type="InterPro" id="IPR007492">
    <property type="entry name" value="LytTR_DNA-bd_dom"/>
</dbReference>
<proteinExistence type="predicted"/>
<dbReference type="SMART" id="SM00850">
    <property type="entry name" value="LytTR"/>
    <property type="match status" value="1"/>
</dbReference>
<keyword evidence="1" id="KW-0472">Membrane</keyword>
<dbReference type="PANTHER" id="PTHR37299:SF1">
    <property type="entry name" value="STAGE 0 SPORULATION PROTEIN A HOMOLOG"/>
    <property type="match status" value="1"/>
</dbReference>
<feature type="transmembrane region" description="Helical" evidence="1">
    <location>
        <begin position="45"/>
        <end position="67"/>
    </location>
</feature>
<name>A0ABV9T0V7_9BACT</name>
<dbReference type="InterPro" id="IPR046947">
    <property type="entry name" value="LytR-like"/>
</dbReference>
<evidence type="ECO:0000256" key="1">
    <source>
        <dbReference type="SAM" id="Phobius"/>
    </source>
</evidence>
<protein>
    <submittedName>
        <fullName evidence="3">LytR/AlgR family response regulator transcription factor</fullName>
    </submittedName>
</protein>
<keyword evidence="1" id="KW-1133">Transmembrane helix</keyword>
<keyword evidence="4" id="KW-1185">Reference proteome</keyword>
<feature type="transmembrane region" description="Helical" evidence="1">
    <location>
        <begin position="121"/>
        <end position="145"/>
    </location>
</feature>
<keyword evidence="1" id="KW-0812">Transmembrane</keyword>
<evidence type="ECO:0000259" key="2">
    <source>
        <dbReference type="PROSITE" id="PS50930"/>
    </source>
</evidence>
<feature type="domain" description="HTH LytTR-type" evidence="2">
    <location>
        <begin position="167"/>
        <end position="275"/>
    </location>
</feature>
<dbReference type="PROSITE" id="PS50930">
    <property type="entry name" value="HTH_LYTTR"/>
    <property type="match status" value="1"/>
</dbReference>